<dbReference type="GO" id="GO:0016887">
    <property type="term" value="F:ATP hydrolysis activity"/>
    <property type="evidence" value="ECO:0007669"/>
    <property type="project" value="InterPro"/>
</dbReference>
<evidence type="ECO:0000259" key="2">
    <source>
        <dbReference type="SMART" id="SM00853"/>
    </source>
</evidence>
<sequence length="282" mass="32441">EVDAEALLRRGRKWTRTSHQDQKRKNQRESDLPLMNANIANNLDNDQATKTLNRVIKKMDFLNMRVIGQFNLGFIIAMLNEDDLFIVDQHASDEKYNFETLQLTTQIKGQKLIHPRAVELTASEELVAMDNIDILKANGFDIQVDENAPPTQKIKIISQPVSKNTMFNMKDFEELVFLLSERPGEMVRCSKARTMFASRACRKSLISNKLFPVIHWKFINCPHSYLLQQIVQNMSKIDQPWVSIKHSTPLFVHKLNSEHHLSVTELSSRTADNATFIGYVTS</sequence>
<dbReference type="AlphaFoldDB" id="A0A8H7Q4Y5"/>
<dbReference type="GO" id="GO:0006298">
    <property type="term" value="P:mismatch repair"/>
    <property type="evidence" value="ECO:0007669"/>
    <property type="project" value="InterPro"/>
</dbReference>
<dbReference type="Gene3D" id="3.30.1540.20">
    <property type="entry name" value="MutL, C-terminal domain, dimerisation subdomain"/>
    <property type="match status" value="1"/>
</dbReference>
<dbReference type="GO" id="GO:0032389">
    <property type="term" value="C:MutLalpha complex"/>
    <property type="evidence" value="ECO:0007669"/>
    <property type="project" value="TreeGrafter"/>
</dbReference>
<dbReference type="InterPro" id="IPR038973">
    <property type="entry name" value="MutL/Mlh/Pms-like"/>
</dbReference>
<dbReference type="GO" id="GO:0005524">
    <property type="term" value="F:ATP binding"/>
    <property type="evidence" value="ECO:0007669"/>
    <property type="project" value="InterPro"/>
</dbReference>
<evidence type="ECO:0000256" key="1">
    <source>
        <dbReference type="SAM" id="MobiDB-lite"/>
    </source>
</evidence>
<dbReference type="EMBL" id="JAEPQZ010000001">
    <property type="protein sequence ID" value="KAG2186032.1"/>
    <property type="molecule type" value="Genomic_DNA"/>
</dbReference>
<proteinExistence type="predicted"/>
<dbReference type="SMART" id="SM00853">
    <property type="entry name" value="MutL_C"/>
    <property type="match status" value="1"/>
</dbReference>
<dbReference type="PANTHER" id="PTHR10073:SF52">
    <property type="entry name" value="MISMATCH REPAIR ENDONUCLEASE PMS2"/>
    <property type="match status" value="1"/>
</dbReference>
<comment type="caution">
    <text evidence="3">The sequence shown here is derived from an EMBL/GenBank/DDBJ whole genome shotgun (WGS) entry which is preliminary data.</text>
</comment>
<feature type="compositionally biased region" description="Basic and acidic residues" evidence="1">
    <location>
        <begin position="18"/>
        <end position="31"/>
    </location>
</feature>
<dbReference type="InterPro" id="IPR042120">
    <property type="entry name" value="MutL_C_dimsub"/>
</dbReference>
<accession>A0A8H7Q4Y5</accession>
<dbReference type="Proteomes" id="UP000654370">
    <property type="component" value="Unassembled WGS sequence"/>
</dbReference>
<name>A0A8H7Q4Y5_MORIS</name>
<protein>
    <recommendedName>
        <fullName evidence="2">MutL C-terminal dimerisation domain-containing protein</fullName>
    </recommendedName>
</protein>
<keyword evidence="4" id="KW-1185">Reference proteome</keyword>
<dbReference type="InterPro" id="IPR014790">
    <property type="entry name" value="MutL_C"/>
</dbReference>
<dbReference type="Pfam" id="PF08676">
    <property type="entry name" value="MutL_C"/>
    <property type="match status" value="1"/>
</dbReference>
<dbReference type="PANTHER" id="PTHR10073">
    <property type="entry name" value="DNA MISMATCH REPAIR PROTEIN MLH, PMS, MUTL"/>
    <property type="match status" value="1"/>
</dbReference>
<dbReference type="FunFam" id="3.30.1370.100:FF:000001">
    <property type="entry name" value="Mismatch repair endonuclease pms1, putative"/>
    <property type="match status" value="1"/>
</dbReference>
<evidence type="ECO:0000313" key="4">
    <source>
        <dbReference type="Proteomes" id="UP000654370"/>
    </source>
</evidence>
<gene>
    <name evidence="3" type="ORF">INT43_002470</name>
</gene>
<dbReference type="GO" id="GO:0140664">
    <property type="term" value="F:ATP-dependent DNA damage sensor activity"/>
    <property type="evidence" value="ECO:0007669"/>
    <property type="project" value="InterPro"/>
</dbReference>
<feature type="non-terminal residue" evidence="3">
    <location>
        <position position="1"/>
    </location>
</feature>
<reference evidence="3" key="1">
    <citation type="submission" date="2020-12" db="EMBL/GenBank/DDBJ databases">
        <title>Metabolic potential, ecology and presence of endohyphal bacteria is reflected in genomic diversity of Mucoromycotina.</title>
        <authorList>
            <person name="Muszewska A."/>
            <person name="Okrasinska A."/>
            <person name="Steczkiewicz K."/>
            <person name="Drgas O."/>
            <person name="Orlowska M."/>
            <person name="Perlinska-Lenart U."/>
            <person name="Aleksandrzak-Piekarczyk T."/>
            <person name="Szatraj K."/>
            <person name="Zielenkiewicz U."/>
            <person name="Pilsyk S."/>
            <person name="Malc E."/>
            <person name="Mieczkowski P."/>
            <person name="Kruszewska J.S."/>
            <person name="Biernat P."/>
            <person name="Pawlowska J."/>
        </authorList>
    </citation>
    <scope>NUCLEOTIDE SEQUENCE</scope>
    <source>
        <strain evidence="3">WA0000067209</strain>
    </source>
</reference>
<feature type="region of interest" description="Disordered" evidence="1">
    <location>
        <begin position="13"/>
        <end position="32"/>
    </location>
</feature>
<feature type="domain" description="MutL C-terminal dimerisation" evidence="2">
    <location>
        <begin position="66"/>
        <end position="211"/>
    </location>
</feature>
<dbReference type="InterPro" id="IPR037198">
    <property type="entry name" value="MutL_C_sf"/>
</dbReference>
<dbReference type="OrthoDB" id="10263226at2759"/>
<dbReference type="SUPFAM" id="SSF118116">
    <property type="entry name" value="DNA mismatch repair protein MutL"/>
    <property type="match status" value="1"/>
</dbReference>
<evidence type="ECO:0000313" key="3">
    <source>
        <dbReference type="EMBL" id="KAG2186032.1"/>
    </source>
</evidence>
<organism evidence="3 4">
    <name type="scientific">Mortierella isabellina</name>
    <name type="common">Filamentous fungus</name>
    <name type="synonym">Umbelopsis isabellina</name>
    <dbReference type="NCBI Taxonomy" id="91625"/>
    <lineage>
        <taxon>Eukaryota</taxon>
        <taxon>Fungi</taxon>
        <taxon>Fungi incertae sedis</taxon>
        <taxon>Mucoromycota</taxon>
        <taxon>Mucoromycotina</taxon>
        <taxon>Umbelopsidomycetes</taxon>
        <taxon>Umbelopsidales</taxon>
        <taxon>Umbelopsidaceae</taxon>
        <taxon>Umbelopsis</taxon>
    </lineage>
</organism>